<proteinExistence type="predicted"/>
<dbReference type="PROSITE" id="PS51840">
    <property type="entry name" value="C2_NT"/>
    <property type="match status" value="1"/>
</dbReference>
<dbReference type="Pfam" id="PF21745">
    <property type="entry name" value="PMI1_PMIR1-2_C"/>
    <property type="match status" value="1"/>
</dbReference>
<dbReference type="PANTHER" id="PTHR33414">
    <property type="entry name" value="PROTEIN PLASTID MOVEMENT IMPAIRED 1-RELATED 1"/>
    <property type="match status" value="1"/>
</dbReference>
<dbReference type="InterPro" id="IPR019448">
    <property type="entry name" value="NT-C2"/>
</dbReference>
<protein>
    <recommendedName>
        <fullName evidence="2">C2 NT-type domain-containing protein</fullName>
    </recommendedName>
</protein>
<dbReference type="InterPro" id="IPR039614">
    <property type="entry name" value="PMI1-like"/>
</dbReference>
<evidence type="ECO:0000256" key="1">
    <source>
        <dbReference type="SAM" id="MobiDB-lite"/>
    </source>
</evidence>
<sequence length="1123" mass="121708">MVQSDPAGIKSKRRDGVGRGGGGRLLQELEELNQALSEAAGGGSVGALTAERRMGRGRETTAIPPPPPLPQRSTVTEEEDTKKKKKKRSSVWNWKPFRALAHLGQQKLNCLFTVLVHAIEGLPPGMYGMRLAVHFCRKDDEGVCTSPSRVFDGVAEFEESLDLRSSVYGSKNGGAQGGMKYESREFTLSVIAVDVDGLILGKHKLDLTRLLPKNLDDNYEQQESWRTSFQLTGKAKGSTLVVTLGYDFLKKDVHNINLASSLRFGASPVLRAARSFNSLPNSGHASPREHQSNSQHVSPALSEPPANSSDYLGMVGMEHLSLDESLTVSPYCLDPSPPIGVGMQLQLGFKESSSPSEATEPRAFSPAPLVLEPLTPGNSKEGTSKFAKDFRPETTQGRTLYETSDEEVDFTVVDQGVEMGTLSNAVAATLDEEYAEDAEDMNSPYCFLRQHSTTHEESDLQEQILNEELLLSFPTKENLIVTSSEEDQISRFAEFDDEIDRVAGEFLDLLETQAGPVPLILTSDSESDSPRARLLKQFEQEAMLEGGLSLGLDLAETPALYLNEVEDVELTSIMEAAESELQKATQSMLSKSRGKLLEDAETEALMQEWGLNKKVFEGSPPKQPTVSEEYSNDLYALTMAESPALGKDVGPIVHIRDGGSLRSMSPGNFKKNGQLVMQVSKPVVVPGEIGSSSMDILRQMAITGIESMADQTRMVMPLDDITGKTVEEIASEGLLALKGGHHVQYGTAAMATRFDSSMATSSSYNPNRHHGSLAKMSDDTFVSLEDLAPMAMQQIEALALEGLKIQSDMAEEDAPYNVYPLSWEEIAALEDGRGSAGSYVKKIGGVRGAEIGILEGAAASVRLLEGGAQTSVDGESRGTSGGYGLLSMAISLDEWMQLDAGIFDESASILAAHQAAHKDVSVVAQQKDKGGAGANNMRGGFMGDILNLAMLVQLRDPLRNYEPVGAPMMALVQAERVMLPPPQVKVGRWVSMKRNNEDVEEDPQAIVPQQPQFKILEVTMSGLKTSDEGLDKKKKLLGWGSHKQQQSGSRWLVANGMNKMVKHPVLQSRAPAPLGASKKIAGQGDSLWSISAKTGSKWKTSTPNSKTRNPDVAFGKSIYGKRK</sequence>
<dbReference type="Pfam" id="PF10358">
    <property type="entry name" value="NT-C2"/>
    <property type="match status" value="1"/>
</dbReference>
<feature type="region of interest" description="Disordered" evidence="1">
    <location>
        <begin position="37"/>
        <end position="88"/>
    </location>
</feature>
<feature type="compositionally biased region" description="Polar residues" evidence="1">
    <location>
        <begin position="1095"/>
        <end position="1107"/>
    </location>
</feature>
<feature type="region of interest" description="Disordered" evidence="1">
    <location>
        <begin position="1"/>
        <end position="25"/>
    </location>
</feature>
<feature type="region of interest" description="Disordered" evidence="1">
    <location>
        <begin position="278"/>
        <end position="312"/>
    </location>
</feature>
<name>A0ABP1AHG6_9BRYO</name>
<dbReference type="EMBL" id="OZ023713">
    <property type="protein sequence ID" value="CAK9861857.1"/>
    <property type="molecule type" value="Genomic_DNA"/>
</dbReference>
<feature type="region of interest" description="Disordered" evidence="1">
    <location>
        <begin position="1095"/>
        <end position="1123"/>
    </location>
</feature>
<feature type="compositionally biased region" description="Basic and acidic residues" evidence="1">
    <location>
        <begin position="50"/>
        <end position="59"/>
    </location>
</feature>
<evidence type="ECO:0000313" key="3">
    <source>
        <dbReference type="EMBL" id="CAK9861857.1"/>
    </source>
</evidence>
<dbReference type="InterPro" id="IPR048972">
    <property type="entry name" value="PMI1_PMIR1-2_C"/>
</dbReference>
<organism evidence="3 4">
    <name type="scientific">Sphagnum jensenii</name>
    <dbReference type="NCBI Taxonomy" id="128206"/>
    <lineage>
        <taxon>Eukaryota</taxon>
        <taxon>Viridiplantae</taxon>
        <taxon>Streptophyta</taxon>
        <taxon>Embryophyta</taxon>
        <taxon>Bryophyta</taxon>
        <taxon>Sphagnophytina</taxon>
        <taxon>Sphagnopsida</taxon>
        <taxon>Sphagnales</taxon>
        <taxon>Sphagnaceae</taxon>
        <taxon>Sphagnum</taxon>
    </lineage>
</organism>
<dbReference type="PANTHER" id="PTHR33414:SF1">
    <property type="entry name" value="PROTEIN PLASTID MOVEMENT IMPAIRED 1-RELATED 1"/>
    <property type="match status" value="1"/>
</dbReference>
<dbReference type="Proteomes" id="UP001497522">
    <property type="component" value="Chromosome 12"/>
</dbReference>
<evidence type="ECO:0000313" key="4">
    <source>
        <dbReference type="Proteomes" id="UP001497522"/>
    </source>
</evidence>
<evidence type="ECO:0000259" key="2">
    <source>
        <dbReference type="PROSITE" id="PS51840"/>
    </source>
</evidence>
<keyword evidence="4" id="KW-1185">Reference proteome</keyword>
<accession>A0ABP1AHG6</accession>
<reference evidence="3" key="1">
    <citation type="submission" date="2024-03" db="EMBL/GenBank/DDBJ databases">
        <authorList>
            <consortium name="ELIXIR-Norway"/>
            <consortium name="Elixir Norway"/>
        </authorList>
    </citation>
    <scope>NUCLEOTIDE SEQUENCE</scope>
</reference>
<gene>
    <name evidence="3" type="ORF">CSSPJE1EN2_LOCUS4852</name>
</gene>
<feature type="domain" description="C2 NT-type" evidence="2">
    <location>
        <begin position="100"/>
        <end position="248"/>
    </location>
</feature>